<protein>
    <recommendedName>
        <fullName evidence="9">Mitochondrial inner membrane protein</fullName>
    </recommendedName>
</protein>
<feature type="compositionally biased region" description="Basic and acidic residues" evidence="5">
    <location>
        <begin position="55"/>
        <end position="68"/>
    </location>
</feature>
<sequence>MQDADKSKPEADRTGEARRKRPPVTIDLEAEAVNEVAGERTESPAEPEVAVAPEPEPHREAEPARPAEPEANPDPEVAVDTAAIERRRAGASRYVPVLAAAVLGGVVGGVLVAFLNAPQTDTVNIASIDSRFATLAARLDKLETADNTASAGSVDPQRFAALEQQVEALRAAPSAAPAAAEAPAPVDLGPLDARIAALESRPAAVAAPAVDLSPVEARVTELAARLDQLVAHPPVDPKTEAAALTIALTSLRQAASSGRAFAGELSAYAALGGKAEALAPLAAAGAPSLASLEAAFPAIADRIRADAAKVDPDASVWQRLAASAGSLVSVKPAGPIEGSSTIAVVSRMEAAVARGDLPAALRESDALDQAAKVPLADWAEGARRRVAIDAAIADLPPAGASNG</sequence>
<keyword evidence="4 6" id="KW-0472">Membrane</keyword>
<evidence type="ECO:0000256" key="4">
    <source>
        <dbReference type="ARBA" id="ARBA00023136"/>
    </source>
</evidence>
<dbReference type="InterPro" id="IPR019133">
    <property type="entry name" value="MIC60"/>
</dbReference>
<keyword evidence="8" id="KW-1185">Reference proteome</keyword>
<evidence type="ECO:0000256" key="5">
    <source>
        <dbReference type="SAM" id="MobiDB-lite"/>
    </source>
</evidence>
<feature type="region of interest" description="Disordered" evidence="5">
    <location>
        <begin position="1"/>
        <end position="76"/>
    </location>
</feature>
<feature type="compositionally biased region" description="Basic and acidic residues" evidence="5">
    <location>
        <begin position="1"/>
        <end position="17"/>
    </location>
</feature>
<dbReference type="Proteomes" id="UP000553963">
    <property type="component" value="Unassembled WGS sequence"/>
</dbReference>
<feature type="compositionally biased region" description="Low complexity" evidence="5">
    <location>
        <begin position="44"/>
        <end position="53"/>
    </location>
</feature>
<evidence type="ECO:0000313" key="7">
    <source>
        <dbReference type="EMBL" id="MBB3931536.1"/>
    </source>
</evidence>
<evidence type="ECO:0000256" key="3">
    <source>
        <dbReference type="ARBA" id="ARBA00022989"/>
    </source>
</evidence>
<comment type="subcellular location">
    <subcellularLocation>
        <location evidence="1">Membrane</location>
    </subcellularLocation>
</comment>
<keyword evidence="2 6" id="KW-0812">Transmembrane</keyword>
<gene>
    <name evidence="7" type="ORF">GGR25_002586</name>
</gene>
<evidence type="ECO:0008006" key="9">
    <source>
        <dbReference type="Google" id="ProtNLM"/>
    </source>
</evidence>
<evidence type="ECO:0000313" key="8">
    <source>
        <dbReference type="Proteomes" id="UP000553963"/>
    </source>
</evidence>
<organism evidence="7 8">
    <name type="scientific">Kaistia hirudinis</name>
    <dbReference type="NCBI Taxonomy" id="1293440"/>
    <lineage>
        <taxon>Bacteria</taxon>
        <taxon>Pseudomonadati</taxon>
        <taxon>Pseudomonadota</taxon>
        <taxon>Alphaproteobacteria</taxon>
        <taxon>Hyphomicrobiales</taxon>
        <taxon>Kaistiaceae</taxon>
        <taxon>Kaistia</taxon>
    </lineage>
</organism>
<dbReference type="EMBL" id="JACIDS010000003">
    <property type="protein sequence ID" value="MBB3931536.1"/>
    <property type="molecule type" value="Genomic_DNA"/>
</dbReference>
<accession>A0A840AT49</accession>
<reference evidence="7 8" key="1">
    <citation type="submission" date="2020-08" db="EMBL/GenBank/DDBJ databases">
        <title>Genomic Encyclopedia of Type Strains, Phase IV (KMG-IV): sequencing the most valuable type-strain genomes for metagenomic binning, comparative biology and taxonomic classification.</title>
        <authorList>
            <person name="Goeker M."/>
        </authorList>
    </citation>
    <scope>NUCLEOTIDE SEQUENCE [LARGE SCALE GENOMIC DNA]</scope>
    <source>
        <strain evidence="7 8">DSM 25966</strain>
    </source>
</reference>
<keyword evidence="3 6" id="KW-1133">Transmembrane helix</keyword>
<proteinExistence type="predicted"/>
<dbReference type="AlphaFoldDB" id="A0A840AT49"/>
<evidence type="ECO:0000256" key="2">
    <source>
        <dbReference type="ARBA" id="ARBA00022692"/>
    </source>
</evidence>
<dbReference type="GO" id="GO:0016020">
    <property type="term" value="C:membrane"/>
    <property type="evidence" value="ECO:0007669"/>
    <property type="project" value="UniProtKB-SubCell"/>
</dbReference>
<evidence type="ECO:0000256" key="1">
    <source>
        <dbReference type="ARBA" id="ARBA00004370"/>
    </source>
</evidence>
<dbReference type="RefSeq" id="WP_183399162.1">
    <property type="nucleotide sequence ID" value="NZ_JACIDS010000003.1"/>
</dbReference>
<dbReference type="Pfam" id="PF09731">
    <property type="entry name" value="Mitofilin"/>
    <property type="match status" value="1"/>
</dbReference>
<comment type="caution">
    <text evidence="7">The sequence shown here is derived from an EMBL/GenBank/DDBJ whole genome shotgun (WGS) entry which is preliminary data.</text>
</comment>
<evidence type="ECO:0000256" key="6">
    <source>
        <dbReference type="SAM" id="Phobius"/>
    </source>
</evidence>
<feature type="transmembrane region" description="Helical" evidence="6">
    <location>
        <begin position="94"/>
        <end position="115"/>
    </location>
</feature>
<name>A0A840AT49_9HYPH</name>